<dbReference type="PANTHER" id="PTHR12526:SF630">
    <property type="entry name" value="GLYCOSYLTRANSFERASE"/>
    <property type="match status" value="1"/>
</dbReference>
<reference evidence="3 4" key="1">
    <citation type="submission" date="2018-10" db="EMBL/GenBank/DDBJ databases">
        <title>Sphingobacterium sp. M05W1-28.</title>
        <authorList>
            <person name="Cai H."/>
        </authorList>
    </citation>
    <scope>NUCLEOTIDE SEQUENCE [LARGE SCALE GENOMIC DNA]</scope>
    <source>
        <strain evidence="3 4">M05W1-28</strain>
    </source>
</reference>
<dbReference type="SUPFAM" id="SSF53756">
    <property type="entry name" value="UDP-Glycosyltransferase/glycogen phosphorylase"/>
    <property type="match status" value="1"/>
</dbReference>
<dbReference type="Proteomes" id="UP000282423">
    <property type="component" value="Unassembled WGS sequence"/>
</dbReference>
<dbReference type="RefSeq" id="WP_121127103.1">
    <property type="nucleotide sequence ID" value="NZ_RBWS01000027.1"/>
</dbReference>
<dbReference type="Pfam" id="PF13439">
    <property type="entry name" value="Glyco_transf_4"/>
    <property type="match status" value="1"/>
</dbReference>
<evidence type="ECO:0000313" key="3">
    <source>
        <dbReference type="EMBL" id="RKO68656.1"/>
    </source>
</evidence>
<dbReference type="PANTHER" id="PTHR12526">
    <property type="entry name" value="GLYCOSYLTRANSFERASE"/>
    <property type="match status" value="1"/>
</dbReference>
<dbReference type="Gene3D" id="3.40.50.2000">
    <property type="entry name" value="Glycogen Phosphorylase B"/>
    <property type="match status" value="2"/>
</dbReference>
<gene>
    <name evidence="3" type="ORF">D7322_25975</name>
</gene>
<proteinExistence type="predicted"/>
<dbReference type="GO" id="GO:0016757">
    <property type="term" value="F:glycosyltransferase activity"/>
    <property type="evidence" value="ECO:0007669"/>
    <property type="project" value="InterPro"/>
</dbReference>
<feature type="domain" description="Glycosyl transferase family 1" evidence="1">
    <location>
        <begin position="178"/>
        <end position="339"/>
    </location>
</feature>
<dbReference type="InterPro" id="IPR001296">
    <property type="entry name" value="Glyco_trans_1"/>
</dbReference>
<protein>
    <submittedName>
        <fullName evidence="3">Glycosyltransferase</fullName>
    </submittedName>
</protein>
<sequence>MRVLHVINNLGMGGAESLLVSMVPLLQENLQVDVLLLDGSDTPLVRRLEKNDRVNIIILSKGSVYNPIHIFRLIWIIRQYDLVHVHLFPAMYFVAIAKFLSFSNIKLVFTEHSTGNRRLKSWFFRIIDRIIYLKYSKIVCITPEVRKMLISLGVHHSKLCVIYNGIETDQFILAKEYNRSILGYEQEDIILIMVAAFRREKDHSTVIKSLLRLDHRYKLLLAGGGYQKDQVVEEVSSLGLEDRVKFIGIRNDIERVLKTCDIGILSSHWEGFGLAAVEAMAAGLPVVASNVPGLSDVVKGGGILFEKGDVIDLASKIVSLEDKDYYTNIQKRCIEKAKKYDLRNTVNHLFDLYKKLSKN</sequence>
<dbReference type="EMBL" id="RBWS01000027">
    <property type="protein sequence ID" value="RKO68656.1"/>
    <property type="molecule type" value="Genomic_DNA"/>
</dbReference>
<dbReference type="InterPro" id="IPR028098">
    <property type="entry name" value="Glyco_trans_4-like_N"/>
</dbReference>
<dbReference type="Pfam" id="PF00534">
    <property type="entry name" value="Glycos_transf_1"/>
    <property type="match status" value="1"/>
</dbReference>
<feature type="domain" description="Glycosyltransferase subfamily 4-like N-terminal" evidence="2">
    <location>
        <begin position="12"/>
        <end position="170"/>
    </location>
</feature>
<accession>A0A420VQQ1</accession>
<dbReference type="OrthoDB" id="7560678at2"/>
<evidence type="ECO:0000313" key="4">
    <source>
        <dbReference type="Proteomes" id="UP000282423"/>
    </source>
</evidence>
<comment type="caution">
    <text evidence="3">The sequence shown here is derived from an EMBL/GenBank/DDBJ whole genome shotgun (WGS) entry which is preliminary data.</text>
</comment>
<evidence type="ECO:0000259" key="2">
    <source>
        <dbReference type="Pfam" id="PF13439"/>
    </source>
</evidence>
<name>A0A420VQQ1_9SPHI</name>
<organism evidence="3 4">
    <name type="scientific">Sphingobacterium puteale</name>
    <dbReference type="NCBI Taxonomy" id="2420510"/>
    <lineage>
        <taxon>Bacteria</taxon>
        <taxon>Pseudomonadati</taxon>
        <taxon>Bacteroidota</taxon>
        <taxon>Sphingobacteriia</taxon>
        <taxon>Sphingobacteriales</taxon>
        <taxon>Sphingobacteriaceae</taxon>
        <taxon>Sphingobacterium</taxon>
    </lineage>
</organism>
<keyword evidence="3" id="KW-0808">Transferase</keyword>
<dbReference type="AlphaFoldDB" id="A0A420VQQ1"/>
<keyword evidence="4" id="KW-1185">Reference proteome</keyword>
<evidence type="ECO:0000259" key="1">
    <source>
        <dbReference type="Pfam" id="PF00534"/>
    </source>
</evidence>